<dbReference type="AlphaFoldDB" id="A0AA88GLY7"/>
<keyword evidence="5" id="KW-0215">Deoxyribonucleotide synthesis</keyword>
<feature type="domain" description="Ribonucleotide reductase large subunit C-terminal" evidence="7">
    <location>
        <begin position="189"/>
        <end position="359"/>
    </location>
</feature>
<organism evidence="8 9">
    <name type="scientific">Naegleria lovaniensis</name>
    <name type="common">Amoeba</name>
    <dbReference type="NCBI Taxonomy" id="51637"/>
    <lineage>
        <taxon>Eukaryota</taxon>
        <taxon>Discoba</taxon>
        <taxon>Heterolobosea</taxon>
        <taxon>Tetramitia</taxon>
        <taxon>Eutetramitia</taxon>
        <taxon>Vahlkampfiidae</taxon>
        <taxon>Naegleria</taxon>
    </lineage>
</organism>
<dbReference type="GO" id="GO:0004748">
    <property type="term" value="F:ribonucleoside-diphosphate reductase activity, thioredoxin disulfide as acceptor"/>
    <property type="evidence" value="ECO:0007669"/>
    <property type="project" value="UniProtKB-EC"/>
</dbReference>
<dbReference type="Pfam" id="PF00317">
    <property type="entry name" value="Ribonuc_red_lgN"/>
    <property type="match status" value="1"/>
</dbReference>
<comment type="similarity">
    <text evidence="5">Belongs to the ribonucleoside diphosphate reductase large chain family.</text>
</comment>
<sequence length="475" mass="53675">MQNIDQTLQTKYLCKDLSDLAKRVSTHVARNEAPSQFKRWQKEFESVMTRLEFMPSGNTLSGSGTDKTLQPNCSVMGEITDENFEQVKSRSKRLWQKAIGIGYSINTSDPVKTLEELSQLNDSITLWENRPKRGNMAVISVDHPQFAQVAAYKASNLSRLYNFNISVAVTDEFMRSLDNEQAWKDTNRTPRELLQMISQHCHACGDPGLVFIDRVQSSNMLLTSDHGRVHAAVPCGEQFLHDNETCNLGVVNLNAPSLYNENSKTIHWKRLKRVVSIAIRFLDNVVDLLEIPDEKMRIISKQLRRIGLGVAGWADLLSKMGYSYDSQDSLELADRVSRTITEQARKTSASLAREKGECKYRRGFRNISLTCIQPTGGISSVLGNQGYCIEPFFAEANELSSEAHIQMQAAWQKNIEQGISKTINMPHSATVQDIYEAYVLAFEKGCKGITVYRNQCREAQPIRCKECEEDVCPKL</sequence>
<dbReference type="PANTHER" id="PTHR43371:SF1">
    <property type="entry name" value="RIBONUCLEOSIDE-DIPHOSPHATE REDUCTASE"/>
    <property type="match status" value="1"/>
</dbReference>
<gene>
    <name evidence="8" type="ORF">C9374_008039</name>
</gene>
<evidence type="ECO:0000256" key="3">
    <source>
        <dbReference type="ARBA" id="ARBA00023002"/>
    </source>
</evidence>
<dbReference type="Proteomes" id="UP000816034">
    <property type="component" value="Unassembled WGS sequence"/>
</dbReference>
<keyword evidence="2" id="KW-0846">Cobalamin</keyword>
<dbReference type="EMBL" id="PYSW02000031">
    <property type="protein sequence ID" value="KAG2378891.1"/>
    <property type="molecule type" value="Genomic_DNA"/>
</dbReference>
<dbReference type="PANTHER" id="PTHR43371">
    <property type="entry name" value="VITAMIN B12-DEPENDENT RIBONUCLEOTIDE REDUCTASE"/>
    <property type="match status" value="1"/>
</dbReference>
<comment type="function">
    <text evidence="5">Provides the precursors necessary for DNA synthesis. Catalyzes the biosynthesis of deoxyribonucleotides from the corresponding ribonucleotides.</text>
</comment>
<evidence type="ECO:0000313" key="8">
    <source>
        <dbReference type="EMBL" id="KAG2378891.1"/>
    </source>
</evidence>
<feature type="domain" description="Ribonucleotide reductase large subunit C-terminal" evidence="7">
    <location>
        <begin position="393"/>
        <end position="452"/>
    </location>
</feature>
<dbReference type="InterPro" id="IPR050862">
    <property type="entry name" value="RdRp_reductase_class-2"/>
</dbReference>
<feature type="domain" description="Ribonucleotide reductase large subunit N-terminal" evidence="6">
    <location>
        <begin position="7"/>
        <end position="67"/>
    </location>
</feature>
<evidence type="ECO:0000256" key="4">
    <source>
        <dbReference type="ARBA" id="ARBA00023285"/>
    </source>
</evidence>
<comment type="caution">
    <text evidence="8">The sequence shown here is derived from an EMBL/GenBank/DDBJ whole genome shotgun (WGS) entry which is preliminary data.</text>
</comment>
<comment type="catalytic activity">
    <reaction evidence="5">
        <text>a 2'-deoxyribonucleoside 5'-diphosphate + [thioredoxin]-disulfide + H2O = a ribonucleoside 5'-diphosphate + [thioredoxin]-dithiol</text>
        <dbReference type="Rhea" id="RHEA:23252"/>
        <dbReference type="Rhea" id="RHEA-COMP:10698"/>
        <dbReference type="Rhea" id="RHEA-COMP:10700"/>
        <dbReference type="ChEBI" id="CHEBI:15377"/>
        <dbReference type="ChEBI" id="CHEBI:29950"/>
        <dbReference type="ChEBI" id="CHEBI:50058"/>
        <dbReference type="ChEBI" id="CHEBI:57930"/>
        <dbReference type="ChEBI" id="CHEBI:73316"/>
        <dbReference type="EC" id="1.17.4.1"/>
    </reaction>
</comment>
<keyword evidence="3 5" id="KW-0560">Oxidoreductase</keyword>
<accession>A0AA88GLY7</accession>
<dbReference type="Pfam" id="PF02867">
    <property type="entry name" value="Ribonuc_red_lgC"/>
    <property type="match status" value="2"/>
</dbReference>
<dbReference type="EC" id="1.17.4.1" evidence="5"/>
<dbReference type="GO" id="GO:0031419">
    <property type="term" value="F:cobalamin binding"/>
    <property type="evidence" value="ECO:0007669"/>
    <property type="project" value="UniProtKB-KW"/>
</dbReference>
<proteinExistence type="inferred from homology"/>
<dbReference type="Gene3D" id="3.20.70.20">
    <property type="match status" value="2"/>
</dbReference>
<dbReference type="SUPFAM" id="SSF51998">
    <property type="entry name" value="PFL-like glycyl radical enzymes"/>
    <property type="match status" value="1"/>
</dbReference>
<evidence type="ECO:0000256" key="1">
    <source>
        <dbReference type="ARBA" id="ARBA00001922"/>
    </source>
</evidence>
<dbReference type="InterPro" id="IPR000788">
    <property type="entry name" value="RNR_lg_C"/>
</dbReference>
<name>A0AA88GLY7_NAELO</name>
<evidence type="ECO:0000259" key="6">
    <source>
        <dbReference type="Pfam" id="PF00317"/>
    </source>
</evidence>
<dbReference type="RefSeq" id="XP_044546153.1">
    <property type="nucleotide sequence ID" value="XM_044698071.1"/>
</dbReference>
<dbReference type="GO" id="GO:0005524">
    <property type="term" value="F:ATP binding"/>
    <property type="evidence" value="ECO:0007669"/>
    <property type="project" value="InterPro"/>
</dbReference>
<dbReference type="GO" id="GO:0009263">
    <property type="term" value="P:deoxyribonucleotide biosynthetic process"/>
    <property type="evidence" value="ECO:0007669"/>
    <property type="project" value="UniProtKB-KW"/>
</dbReference>
<keyword evidence="9" id="KW-1185">Reference proteome</keyword>
<evidence type="ECO:0000256" key="5">
    <source>
        <dbReference type="RuleBase" id="RU003410"/>
    </source>
</evidence>
<protein>
    <recommendedName>
        <fullName evidence="5">Ribonucleoside-diphosphate reductase</fullName>
        <ecNumber evidence="5">1.17.4.1</ecNumber>
    </recommendedName>
</protein>
<evidence type="ECO:0000313" key="9">
    <source>
        <dbReference type="Proteomes" id="UP000816034"/>
    </source>
</evidence>
<dbReference type="InterPro" id="IPR013509">
    <property type="entry name" value="RNR_lsu_N"/>
</dbReference>
<dbReference type="PRINTS" id="PR01183">
    <property type="entry name" value="RIBORDTASEM1"/>
</dbReference>
<evidence type="ECO:0000259" key="7">
    <source>
        <dbReference type="Pfam" id="PF02867"/>
    </source>
</evidence>
<dbReference type="GeneID" id="68100493"/>
<reference evidence="8 9" key="1">
    <citation type="journal article" date="2018" name="BMC Genomics">
        <title>The genome of Naegleria lovaniensis, the basis for a comparative approach to unravel pathogenicity factors of the human pathogenic amoeba N. fowleri.</title>
        <authorList>
            <person name="Liechti N."/>
            <person name="Schurch N."/>
            <person name="Bruggmann R."/>
            <person name="Wittwer M."/>
        </authorList>
    </citation>
    <scope>NUCLEOTIDE SEQUENCE [LARGE SCALE GENOMIC DNA]</scope>
    <source>
        <strain evidence="8 9">ATCC 30569</strain>
    </source>
</reference>
<comment type="cofactor">
    <cofactor evidence="1">
        <name>adenosylcob(III)alamin</name>
        <dbReference type="ChEBI" id="CHEBI:18408"/>
    </cofactor>
</comment>
<keyword evidence="4" id="KW-0170">Cobalt</keyword>
<evidence type="ECO:0000256" key="2">
    <source>
        <dbReference type="ARBA" id="ARBA00022628"/>
    </source>
</evidence>